<dbReference type="KEGG" id="clec:106669085"/>
<protein>
    <submittedName>
        <fullName evidence="2">Uncharacterized protein</fullName>
    </submittedName>
</protein>
<reference evidence="2" key="1">
    <citation type="submission" date="2022-01" db="UniProtKB">
        <authorList>
            <consortium name="EnsemblMetazoa"/>
        </authorList>
    </citation>
    <scope>IDENTIFICATION</scope>
</reference>
<feature type="signal peptide" evidence="1">
    <location>
        <begin position="1"/>
        <end position="21"/>
    </location>
</feature>
<evidence type="ECO:0000256" key="1">
    <source>
        <dbReference type="SAM" id="SignalP"/>
    </source>
</evidence>
<evidence type="ECO:0000313" key="2">
    <source>
        <dbReference type="EnsemblMetazoa" id="XP_014253838.1"/>
    </source>
</evidence>
<name>A0A8I6RWW8_CIMLE</name>
<dbReference type="RefSeq" id="XP_014253838.1">
    <property type="nucleotide sequence ID" value="XM_014398352.2"/>
</dbReference>
<accession>A0A8I6RWW8</accession>
<sequence length="116" mass="13151">MLSRSFFVVFGFLLLLHEIHTEETDKNHTYSPANFSIAEDFEKQLEFLNTTVANLALETLNCTFTIEDNGQLTTVVDKTREEIESEGKKILEENCTAEVELERRLSYGALASLTSV</sequence>
<evidence type="ECO:0000313" key="3">
    <source>
        <dbReference type="Proteomes" id="UP000494040"/>
    </source>
</evidence>
<keyword evidence="3" id="KW-1185">Reference proteome</keyword>
<dbReference type="GeneID" id="106669085"/>
<dbReference type="EnsemblMetazoa" id="XM_014398352.2">
    <property type="protein sequence ID" value="XP_014253838.1"/>
    <property type="gene ID" value="LOC106669085"/>
</dbReference>
<dbReference type="Proteomes" id="UP000494040">
    <property type="component" value="Unassembled WGS sequence"/>
</dbReference>
<proteinExistence type="predicted"/>
<organism evidence="2 3">
    <name type="scientific">Cimex lectularius</name>
    <name type="common">Bed bug</name>
    <name type="synonym">Acanthia lectularia</name>
    <dbReference type="NCBI Taxonomy" id="79782"/>
    <lineage>
        <taxon>Eukaryota</taxon>
        <taxon>Metazoa</taxon>
        <taxon>Ecdysozoa</taxon>
        <taxon>Arthropoda</taxon>
        <taxon>Hexapoda</taxon>
        <taxon>Insecta</taxon>
        <taxon>Pterygota</taxon>
        <taxon>Neoptera</taxon>
        <taxon>Paraneoptera</taxon>
        <taxon>Hemiptera</taxon>
        <taxon>Heteroptera</taxon>
        <taxon>Panheteroptera</taxon>
        <taxon>Cimicomorpha</taxon>
        <taxon>Cimicidae</taxon>
        <taxon>Cimex</taxon>
    </lineage>
</organism>
<feature type="chain" id="PRO_5035199637" evidence="1">
    <location>
        <begin position="22"/>
        <end position="116"/>
    </location>
</feature>
<dbReference type="AlphaFoldDB" id="A0A8I6RWW8"/>
<keyword evidence="1" id="KW-0732">Signal</keyword>